<dbReference type="InterPro" id="IPR001563">
    <property type="entry name" value="Peptidase_S10"/>
</dbReference>
<keyword evidence="2 6" id="KW-0121">Carboxypeptidase</keyword>
<dbReference type="Pfam" id="PF24539">
    <property type="entry name" value="DUF7600"/>
    <property type="match status" value="1"/>
</dbReference>
<dbReference type="PROSITE" id="PS00131">
    <property type="entry name" value="CARBOXYPEPT_SER_SER"/>
    <property type="match status" value="1"/>
</dbReference>
<accession>A0A178EQS2</accession>
<keyword evidence="3 6" id="KW-0645">Protease</keyword>
<name>A0A178EQS2_TRIRU</name>
<organism evidence="9 10">
    <name type="scientific">Trichophyton rubrum</name>
    <name type="common">Athlete's foot fungus</name>
    <name type="synonym">Epidermophyton rubrum</name>
    <dbReference type="NCBI Taxonomy" id="5551"/>
    <lineage>
        <taxon>Eukaryota</taxon>
        <taxon>Fungi</taxon>
        <taxon>Dikarya</taxon>
        <taxon>Ascomycota</taxon>
        <taxon>Pezizomycotina</taxon>
        <taxon>Eurotiomycetes</taxon>
        <taxon>Eurotiomycetidae</taxon>
        <taxon>Onygenales</taxon>
        <taxon>Arthrodermataceae</taxon>
        <taxon>Trichophyton</taxon>
    </lineage>
</organism>
<dbReference type="InterPro" id="IPR036047">
    <property type="entry name" value="F-box-like_dom_sf"/>
</dbReference>
<protein>
    <recommendedName>
        <fullName evidence="6">Carboxypeptidase</fullName>
        <ecNumber evidence="6">3.4.16.-</ecNumber>
    </recommendedName>
</protein>
<evidence type="ECO:0000259" key="8">
    <source>
        <dbReference type="Pfam" id="PF24539"/>
    </source>
</evidence>
<evidence type="ECO:0000313" key="10">
    <source>
        <dbReference type="Proteomes" id="UP000243015"/>
    </source>
</evidence>
<feature type="domain" description="DUF7600" evidence="8">
    <location>
        <begin position="840"/>
        <end position="1011"/>
    </location>
</feature>
<evidence type="ECO:0000256" key="7">
    <source>
        <dbReference type="SAM" id="MobiDB-lite"/>
    </source>
</evidence>
<dbReference type="Gene3D" id="3.40.50.1820">
    <property type="entry name" value="alpha/beta hydrolase"/>
    <property type="match status" value="1"/>
</dbReference>
<dbReference type="PRINTS" id="PR00724">
    <property type="entry name" value="CRBOXYPTASEC"/>
</dbReference>
<evidence type="ECO:0000256" key="4">
    <source>
        <dbReference type="ARBA" id="ARBA00022801"/>
    </source>
</evidence>
<evidence type="ECO:0000256" key="5">
    <source>
        <dbReference type="ARBA" id="ARBA00023180"/>
    </source>
</evidence>
<gene>
    <name evidence="9" type="ORF">A7C99_6925</name>
</gene>
<dbReference type="Pfam" id="PF00450">
    <property type="entry name" value="Peptidase_S10"/>
    <property type="match status" value="1"/>
</dbReference>
<comment type="similarity">
    <text evidence="1 6">Belongs to the peptidase S10 family.</text>
</comment>
<reference evidence="9 10" key="1">
    <citation type="submission" date="2016-05" db="EMBL/GenBank/DDBJ databases">
        <title>Genome sequencing of Trichophyton rubrum CMCC(F)T1i isolated from hair.</title>
        <authorList>
            <person name="Zhan P."/>
            <person name="Tao Y."/>
            <person name="Liu W."/>
        </authorList>
    </citation>
    <scope>NUCLEOTIDE SEQUENCE [LARGE SCALE GENOMIC DNA]</scope>
    <source>
        <strain evidence="10">CMCC(F)T1i</strain>
    </source>
</reference>
<evidence type="ECO:0000313" key="9">
    <source>
        <dbReference type="EMBL" id="OAL62344.1"/>
    </source>
</evidence>
<comment type="caution">
    <text evidence="9">The sequence shown here is derived from an EMBL/GenBank/DDBJ whole genome shotgun (WGS) entry which is preliminary data.</text>
</comment>
<dbReference type="PANTHER" id="PTHR11802">
    <property type="entry name" value="SERINE PROTEASE FAMILY S10 SERINE CARBOXYPEPTIDASE"/>
    <property type="match status" value="1"/>
</dbReference>
<dbReference type="InterPro" id="IPR018202">
    <property type="entry name" value="Ser_caboxypep_ser_AS"/>
</dbReference>
<dbReference type="SUPFAM" id="SSF81383">
    <property type="entry name" value="F-box domain"/>
    <property type="match status" value="1"/>
</dbReference>
<feature type="region of interest" description="Disordered" evidence="7">
    <location>
        <begin position="221"/>
        <end position="253"/>
    </location>
</feature>
<dbReference type="InterPro" id="IPR056021">
    <property type="entry name" value="DUF7600"/>
</dbReference>
<dbReference type="VEuPathDB" id="FungiDB:TERG_03549"/>
<dbReference type="VEuPathDB" id="FungiDB:TERG_03552"/>
<dbReference type="SUPFAM" id="SSF53474">
    <property type="entry name" value="alpha/beta-Hydrolases"/>
    <property type="match status" value="1"/>
</dbReference>
<dbReference type="VEuPathDB" id="FungiDB:TERG_12014"/>
<evidence type="ECO:0000256" key="6">
    <source>
        <dbReference type="RuleBase" id="RU361156"/>
    </source>
</evidence>
<evidence type="ECO:0000256" key="1">
    <source>
        <dbReference type="ARBA" id="ARBA00009431"/>
    </source>
</evidence>
<dbReference type="EC" id="3.4.16.-" evidence="6"/>
<dbReference type="EMBL" id="LHPM01000019">
    <property type="protein sequence ID" value="OAL62344.1"/>
    <property type="molecule type" value="Genomic_DNA"/>
</dbReference>
<keyword evidence="4 6" id="KW-0378">Hydrolase</keyword>
<keyword evidence="5" id="KW-0325">Glycoprotein</keyword>
<proteinExistence type="inferred from homology"/>
<sequence length="1774" mass="197936">MYWEISTLTSPADALQTAGIKLPARDHQDSVTTEPDSPELRQLHLLRVEIWARIGALAGSRREELFQLRRQLMAPRHAERSAHAHAAGLASAIARRARQEADERCRLEENPRQSESHRYLGNQRNIAFSPYNPEQLIHSTTCRILSQKGRQGVQIPGRTTSYAVLIALHKLSRGKPPDTLISQGIKGEDLKVSWKVTITQIKTLTVEHKTATQAYTIATTTRRHPWSQNPSRPRRNTGWENHQAQIGKLGKQTSEINRVRIEKTQQAKPLVCYHSQIARMTVTPGIHRIGGQELAFFVHNKLGREMLALPERDVRYAPGSMGLHQIHLHRPSYINGLLIQSRGRREMRACTACQGSTGLRPFTECARLPGHFGGEGIFHFMIKLKKSHYVKQASDKLQISLLQILDSDKLRPQSIIRSSNSYLAVVFVGYSTTLEEVARAIHELFETSKIESKMEGCRMTERKDNVTCLLPQVIISLSSLCVNTQLKTILSKMILHGCVLCGRDVFPHDNNVLKEKIHWDSEYRASRGLQPEVSGVSRNHAPRFIYRAPLNFDGRWDDPGYDLEDASLDPEDEVVFNMHIRVPMRCRSGFIIHASCYSLLERFFSPGEVPIERLMDLFWSCPILGCGMNTLDWGHEYSGVFRVKEHYPWEKRVVKVEGSWIFYAPDIPEPFFLHDPWGALKNGKRIKALVRRARLDDKRKKRRLVERSSAPISGYAEPNCLTSLTLELLELIVVQLPTVDALALSQASKGLARIIPSNLGQSFWRSRFQPNLELGYAFEANKTNCLLDWKWLYFKFRDLTRLEPGLKNRMRIWKLIQSPISELVTLGWSSGISLRPLNIEKNQLRWTKGRGVIHPMESECPGYPDMKSRDFQDGCKEFYTQLTAIPDNIHQIIATTVVAGEASFVSGLRFIIEGGPDICLGYTRGGKRQNLDIVGGSANSTGLQGFALSVGQKGIHGLRAISQDGRCSEWAGLTHKLLKPQYLVVPKRVISLEAGFDGFKMVRLAIAEYQPDSSQEDRPPLKKRKHELNMVLAINSKQHCNANAASVPLGRGYVSSDVRTQHLAVAYGYISAEAEESQSNQLLSQHALRCSVTINRSNGLLDPGPKKAEIDYLSTIRTLSEPLPCSRSDSLLDPAILCKIGILKLLKRDVKNHGFRHYIQRGSIQQNYSINTFFWFVESRFNAQNAPLTVYLNGGPGSTSLVGVFQETGPCEVIEIGKNRLGTRAREWGWDRSSNMLYIDQPVQSGFSFDRLREGSLNLLDSTYTFPPSEPPANQSRITWLDGITSSNNVQVTTNTTSTAAKALWHVLQAILAEFPQYASVSQGAANIHLFSESYGGKYAPNFVSYFENQNAKLKEGRLSPTDTLRINIQSIGILQGCIDDLVQNPYFPIFAYNNSYGISAITQEEKDGFLTNFSKPGGCRDKVIGCREEIKASDPENTGTVEVVNKKCLEALSTCLSETPNLFSKLGRSSHDISQSSLDPFPSHTYLEYLNQEDVQKSIGAQMNITDYSSTVSTAFLGTADYDRGDYVSELAKLLNKGIRIALIYGDRDYICNWMGGQATAFSIAASSSSYLSGFNAAGYAPLIINDTYVGGMTRQFGNLSFTRIYDAGHLISAYQPETLFTLFSRIVQGSVDLSTGQKVDISTFSTQGDANTTATNSSPPMAKPTCYLRRVKDTCSQEQTEKLARGDGVIVNGIWYESESDWKMPSPTSREGEGGAAWTGSVVQAYVATSTPSMIGQRSVKRSSGTKQLGSSGLVGLITVVFAALTTTSLPY</sequence>
<dbReference type="InterPro" id="IPR029058">
    <property type="entry name" value="AB_hydrolase_fold"/>
</dbReference>
<dbReference type="VEuPathDB" id="FungiDB:TERG_12015"/>
<dbReference type="GO" id="GO:0000324">
    <property type="term" value="C:fungal-type vacuole"/>
    <property type="evidence" value="ECO:0007669"/>
    <property type="project" value="TreeGrafter"/>
</dbReference>
<dbReference type="PANTHER" id="PTHR11802:SF404">
    <property type="entry name" value="CARBOXYPEPTIDASE"/>
    <property type="match status" value="1"/>
</dbReference>
<dbReference type="GO" id="GO:0004185">
    <property type="term" value="F:serine-type carboxypeptidase activity"/>
    <property type="evidence" value="ECO:0007669"/>
    <property type="project" value="UniProtKB-UniRule"/>
</dbReference>
<evidence type="ECO:0000256" key="3">
    <source>
        <dbReference type="ARBA" id="ARBA00022670"/>
    </source>
</evidence>
<dbReference type="Proteomes" id="UP000243015">
    <property type="component" value="Unassembled WGS sequence"/>
</dbReference>
<evidence type="ECO:0000256" key="2">
    <source>
        <dbReference type="ARBA" id="ARBA00022645"/>
    </source>
</evidence>
<dbReference type="GO" id="GO:0006508">
    <property type="term" value="P:proteolysis"/>
    <property type="evidence" value="ECO:0007669"/>
    <property type="project" value="UniProtKB-KW"/>
</dbReference>